<dbReference type="Proteomes" id="UP001143463">
    <property type="component" value="Unassembled WGS sequence"/>
</dbReference>
<dbReference type="PANTHER" id="PTHR34846:SF11">
    <property type="entry name" value="4-CARBOXYMUCONOLACTONE DECARBOXYLASE FAMILY PROTEIN (AFU_ORTHOLOGUE AFUA_6G11590)"/>
    <property type="match status" value="1"/>
</dbReference>
<evidence type="ECO:0000313" key="3">
    <source>
        <dbReference type="EMBL" id="GLL11971.1"/>
    </source>
</evidence>
<dbReference type="Gene3D" id="1.20.1290.10">
    <property type="entry name" value="AhpD-like"/>
    <property type="match status" value="1"/>
</dbReference>
<reference evidence="3" key="2">
    <citation type="submission" date="2023-01" db="EMBL/GenBank/DDBJ databases">
        <authorList>
            <person name="Sun Q."/>
            <person name="Evtushenko L."/>
        </authorList>
    </citation>
    <scope>NUCLEOTIDE SEQUENCE</scope>
    <source>
        <strain evidence="3">VKM Ac-1069</strain>
    </source>
</reference>
<dbReference type="RefSeq" id="WP_037045296.1">
    <property type="nucleotide sequence ID" value="NZ_BAAAUZ010000008.1"/>
</dbReference>
<reference evidence="3" key="1">
    <citation type="journal article" date="2014" name="Int. J. Syst. Evol. Microbiol.">
        <title>Complete genome sequence of Corynebacterium casei LMG S-19264T (=DSM 44701T), isolated from a smear-ripened cheese.</title>
        <authorList>
            <consortium name="US DOE Joint Genome Institute (JGI-PGF)"/>
            <person name="Walter F."/>
            <person name="Albersmeier A."/>
            <person name="Kalinowski J."/>
            <person name="Ruckert C."/>
        </authorList>
    </citation>
    <scope>NUCLEOTIDE SEQUENCE</scope>
    <source>
        <strain evidence="3">VKM Ac-1069</strain>
    </source>
</reference>
<feature type="compositionally biased region" description="Basic and acidic residues" evidence="1">
    <location>
        <begin position="1"/>
        <end position="13"/>
    </location>
</feature>
<gene>
    <name evidence="3" type="ORF">GCM10017577_31120</name>
</gene>
<dbReference type="InterPro" id="IPR029032">
    <property type="entry name" value="AhpD-like"/>
</dbReference>
<dbReference type="PANTHER" id="PTHR34846">
    <property type="entry name" value="4-CARBOXYMUCONOLACTONE DECARBOXYLASE FAMILY PROTEIN (AFU_ORTHOLOGUE AFUA_6G11590)"/>
    <property type="match status" value="1"/>
</dbReference>
<evidence type="ECO:0000313" key="4">
    <source>
        <dbReference type="Proteomes" id="UP001143463"/>
    </source>
</evidence>
<proteinExistence type="predicted"/>
<accession>A0A9W6L1M5</accession>
<sequence length="202" mass="21729">MTDELVGRPERPGPPRSRPQARADLDPERAALHDLIATGPRRAQSRVPLVDDEERLLGPFGAMLFSPRIGSAVQQVGAALRTDPDLPPRLRELAVLTVAAHTRSEFEWTSHEGTARDAGLTSTQLQALLDGTEPAGLDAAERHAWRVARALLVDRDVDDELYAAALGALGRDTLAALVWLVGYYSMLAGALATFRPAGPGSR</sequence>
<dbReference type="EMBL" id="BSFQ01000011">
    <property type="protein sequence ID" value="GLL11971.1"/>
    <property type="molecule type" value="Genomic_DNA"/>
</dbReference>
<evidence type="ECO:0000259" key="2">
    <source>
        <dbReference type="Pfam" id="PF02627"/>
    </source>
</evidence>
<organism evidence="3 4">
    <name type="scientific">Pseudonocardia halophobica</name>
    <dbReference type="NCBI Taxonomy" id="29401"/>
    <lineage>
        <taxon>Bacteria</taxon>
        <taxon>Bacillati</taxon>
        <taxon>Actinomycetota</taxon>
        <taxon>Actinomycetes</taxon>
        <taxon>Pseudonocardiales</taxon>
        <taxon>Pseudonocardiaceae</taxon>
        <taxon>Pseudonocardia</taxon>
    </lineage>
</organism>
<comment type="caution">
    <text evidence="3">The sequence shown here is derived from an EMBL/GenBank/DDBJ whole genome shotgun (WGS) entry which is preliminary data.</text>
</comment>
<dbReference type="InterPro" id="IPR003779">
    <property type="entry name" value="CMD-like"/>
</dbReference>
<name>A0A9W6L1M5_9PSEU</name>
<dbReference type="AlphaFoldDB" id="A0A9W6L1M5"/>
<keyword evidence="4" id="KW-1185">Reference proteome</keyword>
<dbReference type="GO" id="GO:0051920">
    <property type="term" value="F:peroxiredoxin activity"/>
    <property type="evidence" value="ECO:0007669"/>
    <property type="project" value="InterPro"/>
</dbReference>
<feature type="region of interest" description="Disordered" evidence="1">
    <location>
        <begin position="1"/>
        <end position="26"/>
    </location>
</feature>
<protein>
    <recommendedName>
        <fullName evidence="2">Carboxymuconolactone decarboxylase-like domain-containing protein</fullName>
    </recommendedName>
</protein>
<dbReference type="Pfam" id="PF02627">
    <property type="entry name" value="CMD"/>
    <property type="match status" value="1"/>
</dbReference>
<evidence type="ECO:0000256" key="1">
    <source>
        <dbReference type="SAM" id="MobiDB-lite"/>
    </source>
</evidence>
<feature type="domain" description="Carboxymuconolactone decarboxylase-like" evidence="2">
    <location>
        <begin position="68"/>
        <end position="149"/>
    </location>
</feature>
<dbReference type="SUPFAM" id="SSF69118">
    <property type="entry name" value="AhpD-like"/>
    <property type="match status" value="1"/>
</dbReference>